<dbReference type="EMBL" id="WQLA01000008">
    <property type="protein sequence ID" value="MVN93000.1"/>
    <property type="molecule type" value="Genomic_DNA"/>
</dbReference>
<evidence type="ECO:0000259" key="9">
    <source>
        <dbReference type="Pfam" id="PF14509"/>
    </source>
</evidence>
<dbReference type="SUPFAM" id="SSF51445">
    <property type="entry name" value="(Trans)glycosidases"/>
    <property type="match status" value="1"/>
</dbReference>
<protein>
    <submittedName>
        <fullName evidence="10">Retaining alpha-galactosidase</fullName>
    </submittedName>
</protein>
<evidence type="ECO:0000256" key="5">
    <source>
        <dbReference type="ARBA" id="ARBA00023295"/>
    </source>
</evidence>
<dbReference type="InterPro" id="IPR013780">
    <property type="entry name" value="Glyco_hydro_b"/>
</dbReference>
<evidence type="ECO:0000256" key="2">
    <source>
        <dbReference type="ARBA" id="ARBA00011245"/>
    </source>
</evidence>
<keyword evidence="11" id="KW-1185">Reference proteome</keyword>
<dbReference type="OrthoDB" id="57532at2"/>
<dbReference type="Gene3D" id="3.20.20.70">
    <property type="entry name" value="Aldolase class I"/>
    <property type="match status" value="1"/>
</dbReference>
<dbReference type="PANTHER" id="PTHR35803:SF2">
    <property type="entry name" value="RETAINING ALPHA-GALACTOSIDASE"/>
    <property type="match status" value="1"/>
</dbReference>
<keyword evidence="3" id="KW-0378">Hydrolase</keyword>
<dbReference type="GO" id="GO:0016798">
    <property type="term" value="F:hydrolase activity, acting on glycosyl bonds"/>
    <property type="evidence" value="ECO:0007669"/>
    <property type="project" value="UniProtKB-KW"/>
</dbReference>
<comment type="subunit">
    <text evidence="2">Monomer.</text>
</comment>
<gene>
    <name evidence="10" type="ORF">GO816_17855</name>
</gene>
<keyword evidence="5" id="KW-0326">Glycosidase</keyword>
<accession>A0A6I4ICI5</accession>
<dbReference type="InterPro" id="IPR052720">
    <property type="entry name" value="Glycosyl_hydrolase_97"/>
</dbReference>
<comment type="cofactor">
    <cofactor evidence="1">
        <name>Ca(2+)</name>
        <dbReference type="ChEBI" id="CHEBI:29108"/>
    </cofactor>
</comment>
<dbReference type="InterPro" id="IPR017853">
    <property type="entry name" value="GH"/>
</dbReference>
<proteinExistence type="predicted"/>
<feature type="signal peptide" evidence="6">
    <location>
        <begin position="1"/>
        <end position="20"/>
    </location>
</feature>
<feature type="domain" description="Glycosyl-hydrolase 97 catalytic" evidence="7">
    <location>
        <begin position="312"/>
        <end position="464"/>
    </location>
</feature>
<dbReference type="Pfam" id="PF14509">
    <property type="entry name" value="GH97_C"/>
    <property type="match status" value="1"/>
</dbReference>
<dbReference type="AlphaFoldDB" id="A0A6I4ICI5"/>
<keyword evidence="6" id="KW-0732">Signal</keyword>
<dbReference type="Gene3D" id="2.70.98.10">
    <property type="match status" value="1"/>
</dbReference>
<dbReference type="Proteomes" id="UP000434850">
    <property type="component" value="Unassembled WGS sequence"/>
</dbReference>
<dbReference type="InterPro" id="IPR013785">
    <property type="entry name" value="Aldolase_TIM"/>
</dbReference>
<organism evidence="10 11">
    <name type="scientific">Mucilaginibacter aquatilis</name>
    <dbReference type="NCBI Taxonomy" id="1517760"/>
    <lineage>
        <taxon>Bacteria</taxon>
        <taxon>Pseudomonadati</taxon>
        <taxon>Bacteroidota</taxon>
        <taxon>Sphingobacteriia</taxon>
        <taxon>Sphingobacteriales</taxon>
        <taxon>Sphingobacteriaceae</taxon>
        <taxon>Mucilaginibacter</taxon>
    </lineage>
</organism>
<evidence type="ECO:0000256" key="6">
    <source>
        <dbReference type="SAM" id="SignalP"/>
    </source>
</evidence>
<dbReference type="Gene3D" id="2.60.40.1180">
    <property type="entry name" value="Golgi alpha-mannosidase II"/>
    <property type="match status" value="1"/>
</dbReference>
<evidence type="ECO:0000259" key="7">
    <source>
        <dbReference type="Pfam" id="PF10566"/>
    </source>
</evidence>
<dbReference type="InterPro" id="IPR014718">
    <property type="entry name" value="GH-type_carb-bd"/>
</dbReference>
<evidence type="ECO:0000256" key="1">
    <source>
        <dbReference type="ARBA" id="ARBA00001913"/>
    </source>
</evidence>
<evidence type="ECO:0000259" key="8">
    <source>
        <dbReference type="Pfam" id="PF14508"/>
    </source>
</evidence>
<dbReference type="InterPro" id="IPR029486">
    <property type="entry name" value="GH97_N"/>
</dbReference>
<reference evidence="10 11" key="1">
    <citation type="submission" date="2019-12" db="EMBL/GenBank/DDBJ databases">
        <title>Mucilaginibacter sp. HME9299 genome sequencing and assembly.</title>
        <authorList>
            <person name="Kang H."/>
            <person name="Kim H."/>
            <person name="Joh K."/>
        </authorList>
    </citation>
    <scope>NUCLEOTIDE SEQUENCE [LARGE SCALE GENOMIC DNA]</scope>
    <source>
        <strain evidence="10 11">HME9299</strain>
    </source>
</reference>
<feature type="domain" description="Glycosyl-hydrolase 97 C-terminal oligomerisation" evidence="9">
    <location>
        <begin position="565"/>
        <end position="659"/>
    </location>
</feature>
<comment type="caution">
    <text evidence="10">The sequence shown here is derived from an EMBL/GenBank/DDBJ whole genome shotgun (WGS) entry which is preliminary data.</text>
</comment>
<feature type="domain" description="Glycosyl-hydrolase 97 N-terminal" evidence="8">
    <location>
        <begin position="28"/>
        <end position="294"/>
    </location>
</feature>
<dbReference type="PANTHER" id="PTHR35803">
    <property type="entry name" value="GLUCAN 1,4-ALPHA-GLUCOSIDASE SUSB-RELATED"/>
    <property type="match status" value="1"/>
</dbReference>
<keyword evidence="4" id="KW-0106">Calcium</keyword>
<dbReference type="Pfam" id="PF14508">
    <property type="entry name" value="GH97_N"/>
    <property type="match status" value="1"/>
</dbReference>
<dbReference type="GO" id="GO:0030246">
    <property type="term" value="F:carbohydrate binding"/>
    <property type="evidence" value="ECO:0007669"/>
    <property type="project" value="InterPro"/>
</dbReference>
<sequence length="662" mass="74183">MSSCLLATAILLTFNHTAQAQSGKHYELKSPDQKISVAVDAGSSLQWSVKHNSTEVIKPSAIAVQLQGMLLGSNVKVASTKQRDVNNVIKTTLYKRAEVSDKYHELVLDCKGGYQVQFRVYNEGVAYRFVLNRKDSVNVLSELSTFDFAGNPTAYIPYVDPKRSAADRYQSSFENIYTHLPLASAAKDSLAFLPLLVELADGKKAVITEADLEDYPGMYLKRGSSPNALVSDMAPAPKKEKRGGYNNVQSVVTERENYIAKISGKRALPWRLIAISEQDKDLLDNDLVYNLASPSRVANTGWIKPGKVAWDWWNDWNISKVDFRAGINTTTYKYYIDFAAANKLEYIMLDEGWSEKADIMKIIPDLNLQEIIDYGRSKNVGVWLWTGMYTLNQKMDEAYDHYAKMGIKGFKIDFINRDDQKMVGFYYRAAKKAAERNLLVDFHGAYKPTGLNRTYPNVLNFEGVFGIESFKALRKEVDFPGYETLVPYIRMLAGPLDHTPGAMRNATKKQYVTSYSMPMSQGTRCHQVALYITYEAPLNMLSDNPTIYMKEQETTDFIAAVPTVFDETVPLGGKVGEYTVLARRKGNQWFVAALNNWTAREIEVDLSPLGKTAFNAVIMKDGINADRDATDYKKENATVNTGTKIKVNLAPGGGWAARLTAK</sequence>
<name>A0A6I4ICI5_9SPHI</name>
<dbReference type="Pfam" id="PF10566">
    <property type="entry name" value="Glyco_hydro_97"/>
    <property type="match status" value="1"/>
</dbReference>
<dbReference type="InterPro" id="IPR019563">
    <property type="entry name" value="GH97_catalytic"/>
</dbReference>
<evidence type="ECO:0000313" key="11">
    <source>
        <dbReference type="Proteomes" id="UP000434850"/>
    </source>
</evidence>
<evidence type="ECO:0000256" key="4">
    <source>
        <dbReference type="ARBA" id="ARBA00022837"/>
    </source>
</evidence>
<feature type="chain" id="PRO_5026277815" evidence="6">
    <location>
        <begin position="21"/>
        <end position="662"/>
    </location>
</feature>
<evidence type="ECO:0000256" key="3">
    <source>
        <dbReference type="ARBA" id="ARBA00022801"/>
    </source>
</evidence>
<evidence type="ECO:0000313" key="10">
    <source>
        <dbReference type="EMBL" id="MVN93000.1"/>
    </source>
</evidence>
<dbReference type="InterPro" id="IPR029483">
    <property type="entry name" value="GH97_C"/>
</dbReference>